<comment type="caution">
    <text evidence="7">The sequence shown here is derived from an EMBL/GenBank/DDBJ whole genome shotgun (WGS) entry which is preliminary data.</text>
</comment>
<keyword evidence="2" id="KW-0963">Cytoplasm</keyword>
<protein>
    <submittedName>
        <fullName evidence="7">Histone-like nucleoid-structuring protein H-NS</fullName>
    </submittedName>
</protein>
<dbReference type="EMBL" id="AUZZ01011416">
    <property type="protein sequence ID" value="EQD26289.1"/>
    <property type="molecule type" value="Genomic_DNA"/>
</dbReference>
<dbReference type="GO" id="GO:0003681">
    <property type="term" value="F:bent DNA binding"/>
    <property type="evidence" value="ECO:0007669"/>
    <property type="project" value="TreeGrafter"/>
</dbReference>
<dbReference type="GO" id="GO:0000976">
    <property type="term" value="F:transcription cis-regulatory region binding"/>
    <property type="evidence" value="ECO:0007669"/>
    <property type="project" value="TreeGrafter"/>
</dbReference>
<evidence type="ECO:0000313" key="7">
    <source>
        <dbReference type="EMBL" id="EQD26289.1"/>
    </source>
</evidence>
<dbReference type="PANTHER" id="PTHR38097">
    <property type="match status" value="1"/>
</dbReference>
<dbReference type="GO" id="GO:0032993">
    <property type="term" value="C:protein-DNA complex"/>
    <property type="evidence" value="ECO:0007669"/>
    <property type="project" value="TreeGrafter"/>
</dbReference>
<dbReference type="EMBL" id="AUZY01009743">
    <property type="protein sequence ID" value="EQD41103.1"/>
    <property type="molecule type" value="Genomic_DNA"/>
</dbReference>
<reference evidence="7" key="2">
    <citation type="journal article" date="2014" name="ISME J.">
        <title>Microbial stratification in low pH oxic and suboxic macroscopic growths along an acid mine drainage.</title>
        <authorList>
            <person name="Mendez-Garcia C."/>
            <person name="Mesa V."/>
            <person name="Sprenger R.R."/>
            <person name="Richter M."/>
            <person name="Diez M.S."/>
            <person name="Solano J."/>
            <person name="Bargiela R."/>
            <person name="Golyshina O.V."/>
            <person name="Manteca A."/>
            <person name="Ramos J.L."/>
            <person name="Gallego J.R."/>
            <person name="Llorente I."/>
            <person name="Martins Dos Santos V.A."/>
            <person name="Jensen O.N."/>
            <person name="Pelaez A.I."/>
            <person name="Sanchez J."/>
            <person name="Ferrer M."/>
        </authorList>
    </citation>
    <scope>NUCLEOTIDE SEQUENCE</scope>
</reference>
<accession>T0ZBC5</accession>
<gene>
    <name evidence="9" type="ORF">B1A_03684</name>
    <name evidence="8" type="ORF">B1B_14680</name>
    <name evidence="7" type="ORF">B2A_15708</name>
</gene>
<keyword evidence="3" id="KW-0238">DNA-binding</keyword>
<comment type="subcellular location">
    <subcellularLocation>
        <location evidence="1">Cytoplasm</location>
    </subcellularLocation>
</comment>
<dbReference type="AlphaFoldDB" id="T0ZBC5"/>
<dbReference type="PANTHER" id="PTHR38097:SF2">
    <property type="entry name" value="DNA-BINDING PROTEIN STPA"/>
    <property type="match status" value="1"/>
</dbReference>
<dbReference type="InterPro" id="IPR027444">
    <property type="entry name" value="H-NS_C_dom"/>
</dbReference>
<evidence type="ECO:0000256" key="5">
    <source>
        <dbReference type="SAM" id="MobiDB-lite"/>
    </source>
</evidence>
<dbReference type="Gene3D" id="4.10.430.10">
    <property type="entry name" value="Histone-like protein H-NS, C-terminal domain"/>
    <property type="match status" value="1"/>
</dbReference>
<dbReference type="EMBL" id="AUZX01002699">
    <property type="protein sequence ID" value="EQD75836.1"/>
    <property type="molecule type" value="Genomic_DNA"/>
</dbReference>
<reference evidence="7" key="1">
    <citation type="submission" date="2013-08" db="EMBL/GenBank/DDBJ databases">
        <authorList>
            <person name="Mendez C."/>
            <person name="Richter M."/>
            <person name="Ferrer M."/>
            <person name="Sanchez J."/>
        </authorList>
    </citation>
    <scope>NUCLEOTIDE SEQUENCE</scope>
</reference>
<sequence>MAVDLNTFNHNQLNELIEHAKVRQAELAKETLSALRERIEAMIKQEGYSLEDVFDGRGKRGKKSTSPVAAKYRNPANAEQTWSGRGKRPRWFHEALAAGRKETDMLIK</sequence>
<feature type="coiled-coil region" evidence="4">
    <location>
        <begin position="10"/>
        <end position="45"/>
    </location>
</feature>
<evidence type="ECO:0000259" key="6">
    <source>
        <dbReference type="SMART" id="SM00528"/>
    </source>
</evidence>
<evidence type="ECO:0000256" key="4">
    <source>
        <dbReference type="SAM" id="Coils"/>
    </source>
</evidence>
<proteinExistence type="predicted"/>
<dbReference type="GO" id="GO:0003680">
    <property type="term" value="F:minor groove of adenine-thymine-rich DNA binding"/>
    <property type="evidence" value="ECO:0007669"/>
    <property type="project" value="TreeGrafter"/>
</dbReference>
<feature type="region of interest" description="Disordered" evidence="5">
    <location>
        <begin position="54"/>
        <end position="87"/>
    </location>
</feature>
<dbReference type="Pfam" id="PF00816">
    <property type="entry name" value="Histone_HNS"/>
    <property type="match status" value="1"/>
</dbReference>
<dbReference type="GO" id="GO:0005829">
    <property type="term" value="C:cytosol"/>
    <property type="evidence" value="ECO:0007669"/>
    <property type="project" value="TreeGrafter"/>
</dbReference>
<evidence type="ECO:0000313" key="9">
    <source>
        <dbReference type="EMBL" id="EQD75836.1"/>
    </source>
</evidence>
<dbReference type="SUPFAM" id="SSF81273">
    <property type="entry name" value="H-NS histone-like proteins"/>
    <property type="match status" value="1"/>
</dbReference>
<evidence type="ECO:0000256" key="1">
    <source>
        <dbReference type="ARBA" id="ARBA00004496"/>
    </source>
</evidence>
<name>T0ZBC5_9ZZZZ</name>
<dbReference type="SMART" id="SM00528">
    <property type="entry name" value="HNS"/>
    <property type="match status" value="1"/>
</dbReference>
<keyword evidence="4" id="KW-0175">Coiled coil</keyword>
<organism evidence="7">
    <name type="scientific">mine drainage metagenome</name>
    <dbReference type="NCBI Taxonomy" id="410659"/>
    <lineage>
        <taxon>unclassified sequences</taxon>
        <taxon>metagenomes</taxon>
        <taxon>ecological metagenomes</taxon>
    </lineage>
</organism>
<evidence type="ECO:0000313" key="8">
    <source>
        <dbReference type="EMBL" id="EQD41103.1"/>
    </source>
</evidence>
<evidence type="ECO:0000256" key="3">
    <source>
        <dbReference type="ARBA" id="ARBA00023125"/>
    </source>
</evidence>
<dbReference type="InterPro" id="IPR037150">
    <property type="entry name" value="H-NS_C_dom_sf"/>
</dbReference>
<feature type="domain" description="DNA-binding protein H-NS-like C-terminal" evidence="6">
    <location>
        <begin position="62"/>
        <end position="107"/>
    </location>
</feature>
<evidence type="ECO:0000256" key="2">
    <source>
        <dbReference type="ARBA" id="ARBA00022490"/>
    </source>
</evidence>
<dbReference type="GO" id="GO:0001217">
    <property type="term" value="F:DNA-binding transcription repressor activity"/>
    <property type="evidence" value="ECO:0007669"/>
    <property type="project" value="TreeGrafter"/>
</dbReference>